<feature type="compositionally biased region" description="Basic and acidic residues" evidence="1">
    <location>
        <begin position="703"/>
        <end position="727"/>
    </location>
</feature>
<keyword evidence="2" id="KW-0812">Transmembrane</keyword>
<feature type="compositionally biased region" description="Basic residues" evidence="1">
    <location>
        <begin position="664"/>
        <end position="673"/>
    </location>
</feature>
<dbReference type="EMBL" id="JABMIG020000087">
    <property type="protein sequence ID" value="KAL3793799.1"/>
    <property type="molecule type" value="Genomic_DNA"/>
</dbReference>
<keyword evidence="2" id="KW-0472">Membrane</keyword>
<keyword evidence="4" id="KW-1185">Reference proteome</keyword>
<feature type="region of interest" description="Disordered" evidence="1">
    <location>
        <begin position="48"/>
        <end position="78"/>
    </location>
</feature>
<evidence type="ECO:0000256" key="1">
    <source>
        <dbReference type="SAM" id="MobiDB-lite"/>
    </source>
</evidence>
<sequence length="809" mass="88593">MESIHSPLDDLTTNILDELTNTNLASAPSTSRSIPSYSSYIRTLQSSFSHTKEEAEQTASDASGLQGGQQWSPPTLSPTFSPTYHPTPHGEPFVLKGNIWYDRNANGRRDTGLSVGGMGSDVEWGWGLGAVQVTLVECDPETNREIQSDSPIAATISQGYNSKMEPMLSSGGGVYRLVNIKVDRSYAVKVEAPDGYLFTNGICNDDERGWECEYTRASGRNLQGESQGWFHWPSKLIEGYEETEEGGWGIARGWFSTVQQWTYRGIGGQQGRRLATDTSGSHAKDGNKSTKAYAVGITSGRSSSCIAVDRFGIPDQSLDLGVMRIGDSKAAETDVALVLDFDDAVSSQRSRKRGLKEMIADATELPRDEHSNVRRYLLAEKDKNAIGSVTAEVLASRLDKRLAENQVVLDAVVPQDVIISAHTEASSKEVAVALNIQGHYSPPPELDFDYIVNDSINSDTDEIRRSLREYNQNCRDQTAKIQSGSSMSDFNEIYSLEGSISNRGGGAGGDVYRTVCAEGETLPAIFETSLKEIQATKVSEVAFHQVIYEEEEARLDSWALGPLAAVSGLIALLMGIFIFRRALGPRKVDHYRKAMKTRNVDGYERRRFGEMGGDLDDGSVDSAFYSDADEDDFKEGMTPKSKERRMRRKLKEIEKKAGKGAGKSSRKFGKSTRKMVAMAKSSRSLAVKSGSADETDSVPSGDSPKDAPDEKRRCKEKRDAEPCDSAKKSSHSSTTSARRSSIHSSTTSTRRLSIHSSTTSVKSESLRSSATSNKSKESSKKSSSRRGRDKREGGDNARIIESELKKSID</sequence>
<keyword evidence="2" id="KW-1133">Transmembrane helix</keyword>
<reference evidence="3 4" key="1">
    <citation type="journal article" date="2020" name="G3 (Bethesda)">
        <title>Improved Reference Genome for Cyclotella cryptica CCMP332, a Model for Cell Wall Morphogenesis, Salinity Adaptation, and Lipid Production in Diatoms (Bacillariophyta).</title>
        <authorList>
            <person name="Roberts W.R."/>
            <person name="Downey K.M."/>
            <person name="Ruck E.C."/>
            <person name="Traller J.C."/>
            <person name="Alverson A.J."/>
        </authorList>
    </citation>
    <scope>NUCLEOTIDE SEQUENCE [LARGE SCALE GENOMIC DNA]</scope>
    <source>
        <strain evidence="3 4">CCMP332</strain>
    </source>
</reference>
<gene>
    <name evidence="3" type="ORF">HJC23_006159</name>
</gene>
<feature type="transmembrane region" description="Helical" evidence="2">
    <location>
        <begin position="558"/>
        <end position="579"/>
    </location>
</feature>
<organism evidence="3 4">
    <name type="scientific">Cyclotella cryptica</name>
    <dbReference type="NCBI Taxonomy" id="29204"/>
    <lineage>
        <taxon>Eukaryota</taxon>
        <taxon>Sar</taxon>
        <taxon>Stramenopiles</taxon>
        <taxon>Ochrophyta</taxon>
        <taxon>Bacillariophyta</taxon>
        <taxon>Coscinodiscophyceae</taxon>
        <taxon>Thalassiosirophycidae</taxon>
        <taxon>Stephanodiscales</taxon>
        <taxon>Stephanodiscaceae</taxon>
        <taxon>Cyclotella</taxon>
    </lineage>
</organism>
<feature type="compositionally biased region" description="Polar residues" evidence="1">
    <location>
        <begin position="57"/>
        <end position="71"/>
    </location>
</feature>
<dbReference type="Proteomes" id="UP001516023">
    <property type="component" value="Unassembled WGS sequence"/>
</dbReference>
<evidence type="ECO:0000256" key="2">
    <source>
        <dbReference type="SAM" id="Phobius"/>
    </source>
</evidence>
<evidence type="ECO:0000313" key="3">
    <source>
        <dbReference type="EMBL" id="KAL3793799.1"/>
    </source>
</evidence>
<dbReference type="Gene3D" id="2.60.40.10">
    <property type="entry name" value="Immunoglobulins"/>
    <property type="match status" value="1"/>
</dbReference>
<dbReference type="InterPro" id="IPR013783">
    <property type="entry name" value="Ig-like_fold"/>
</dbReference>
<feature type="region of interest" description="Disordered" evidence="1">
    <location>
        <begin position="630"/>
        <end position="809"/>
    </location>
</feature>
<comment type="caution">
    <text evidence="3">The sequence shown here is derived from an EMBL/GenBank/DDBJ whole genome shotgun (WGS) entry which is preliminary data.</text>
</comment>
<dbReference type="AlphaFoldDB" id="A0ABD3Q1P8"/>
<protein>
    <recommendedName>
        <fullName evidence="5">SD-repeat containing protein B domain-containing protein</fullName>
    </recommendedName>
</protein>
<evidence type="ECO:0000313" key="4">
    <source>
        <dbReference type="Proteomes" id="UP001516023"/>
    </source>
</evidence>
<evidence type="ECO:0008006" key="5">
    <source>
        <dbReference type="Google" id="ProtNLM"/>
    </source>
</evidence>
<name>A0ABD3Q1P8_9STRA</name>
<proteinExistence type="predicted"/>
<feature type="compositionally biased region" description="Low complexity" evidence="1">
    <location>
        <begin position="731"/>
        <end position="760"/>
    </location>
</feature>
<feature type="compositionally biased region" description="Basic and acidic residues" evidence="1">
    <location>
        <begin position="789"/>
        <end position="809"/>
    </location>
</feature>
<accession>A0ABD3Q1P8</accession>